<evidence type="ECO:0000313" key="2">
    <source>
        <dbReference type="Proteomes" id="UP000219897"/>
    </source>
</evidence>
<organism evidence="1 2">
    <name type="scientific">Bacillus thuringiensis</name>
    <dbReference type="NCBI Taxonomy" id="1428"/>
    <lineage>
        <taxon>Bacteria</taxon>
        <taxon>Bacillati</taxon>
        <taxon>Bacillota</taxon>
        <taxon>Bacilli</taxon>
        <taxon>Bacillales</taxon>
        <taxon>Bacillaceae</taxon>
        <taxon>Bacillus</taxon>
        <taxon>Bacillus cereus group</taxon>
    </lineage>
</organism>
<sequence length="59" mass="6989">MDYISNESLPRLFFAETYEDDTKYLLMLPVCLLTYKNNFGIFNATRRKENEGYGEPAWV</sequence>
<dbReference type="EMBL" id="NTYF01000023">
    <property type="protein sequence ID" value="PER55862.1"/>
    <property type="molecule type" value="Genomic_DNA"/>
</dbReference>
<evidence type="ECO:0000313" key="1">
    <source>
        <dbReference type="EMBL" id="PER55862.1"/>
    </source>
</evidence>
<accession>A0ABD6SLC3</accession>
<proteinExistence type="predicted"/>
<dbReference type="Proteomes" id="UP000219897">
    <property type="component" value="Unassembled WGS sequence"/>
</dbReference>
<gene>
    <name evidence="1" type="ORF">CN495_08915</name>
</gene>
<protein>
    <submittedName>
        <fullName evidence="1">Uncharacterized protein</fullName>
    </submittedName>
</protein>
<name>A0ABD6SLC3_BACTU</name>
<dbReference type="AlphaFoldDB" id="A0ABD6SLC3"/>
<comment type="caution">
    <text evidence="1">The sequence shown here is derived from an EMBL/GenBank/DDBJ whole genome shotgun (WGS) entry which is preliminary data.</text>
</comment>
<reference evidence="1 2" key="1">
    <citation type="submission" date="2017-09" db="EMBL/GenBank/DDBJ databases">
        <title>Large-scale bioinformatics analysis of Bacillus genomes uncovers conserved roles of natural products in bacterial physiology.</title>
        <authorList>
            <consortium name="Agbiome Team Llc"/>
            <person name="Bleich R.M."/>
            <person name="Kirk G.J."/>
            <person name="Santa Maria K.C."/>
            <person name="Allen S.E."/>
            <person name="Farag S."/>
            <person name="Shank E.A."/>
            <person name="Bowers A."/>
        </authorList>
    </citation>
    <scope>NUCLEOTIDE SEQUENCE [LARGE SCALE GENOMIC DNA]</scope>
    <source>
        <strain evidence="1 2">AFS005140</strain>
    </source>
</reference>